<dbReference type="RefSeq" id="WP_268786417.1">
    <property type="nucleotide sequence ID" value="NZ_JAPQYE010000006.1"/>
</dbReference>
<sequence>MSVWEDVSDVGGGLAGLLTDVPSLVGNVAEGDVHGIITDGRNVIGNVADVLGGMEGLGVTLGEVPKRYLGNIAKIADSKILAAAQLAIDGQKQLTGEGEPEDGSLYRESATRLEGALNETIDANRSDDRWNGAAARAYETTNDEHRKRISATSVADAGIASILATEAGQVAQARNTLDDTSQALYDFGLATAWMNFVPPLIPAKTTADATAAAAAMATTLSTMAVLAHDVVENAVRIRALNGRYDYAAGDSSGGDPGCGDGIVSQETDLAERPTRISDPGEYTVPDFDPEYGPPATPYDVPSQAPGALYTVPPQPTPNPSKPAPRGSVTSPPPVPKSIPHPASPAPAAAGAASRANERAPIATDKQRSQTASTRDQN</sequence>
<comment type="caution">
    <text evidence="3">The sequence shown here is derived from an EMBL/GenBank/DDBJ whole genome shotgun (WGS) entry which is preliminary data.</text>
</comment>
<keyword evidence="4" id="KW-1185">Reference proteome</keyword>
<organism evidence="3 4">
    <name type="scientific">Mycolicibacterium iranicum</name>
    <name type="common">Mycobacterium iranicum</name>
    <dbReference type="NCBI Taxonomy" id="912594"/>
    <lineage>
        <taxon>Bacteria</taxon>
        <taxon>Bacillati</taxon>
        <taxon>Actinomycetota</taxon>
        <taxon>Actinomycetes</taxon>
        <taxon>Mycobacteriales</taxon>
        <taxon>Mycobacteriaceae</taxon>
        <taxon>Mycolicibacterium</taxon>
    </lineage>
</organism>
<feature type="region of interest" description="Disordered" evidence="1">
    <location>
        <begin position="270"/>
        <end position="377"/>
    </location>
</feature>
<accession>A0ABT4HGQ3</accession>
<feature type="domain" description="ESX-1 secretion-associated protein EspA/EspE-like" evidence="2">
    <location>
        <begin position="95"/>
        <end position="179"/>
    </location>
</feature>
<evidence type="ECO:0000256" key="1">
    <source>
        <dbReference type="SAM" id="MobiDB-lite"/>
    </source>
</evidence>
<protein>
    <submittedName>
        <fullName evidence="3">EspA/EspE family type VII secretion system effector</fullName>
    </submittedName>
</protein>
<dbReference type="EMBL" id="JAPQYE010000006">
    <property type="protein sequence ID" value="MCZ0729345.1"/>
    <property type="molecule type" value="Genomic_DNA"/>
</dbReference>
<evidence type="ECO:0000259" key="2">
    <source>
        <dbReference type="Pfam" id="PF18879"/>
    </source>
</evidence>
<evidence type="ECO:0000313" key="3">
    <source>
        <dbReference type="EMBL" id="MCZ0729345.1"/>
    </source>
</evidence>
<gene>
    <name evidence="3" type="ORF">OY187_14915</name>
</gene>
<evidence type="ECO:0000313" key="4">
    <source>
        <dbReference type="Proteomes" id="UP001084650"/>
    </source>
</evidence>
<feature type="compositionally biased region" description="Polar residues" evidence="1">
    <location>
        <begin position="368"/>
        <end position="377"/>
    </location>
</feature>
<reference evidence="3" key="1">
    <citation type="submission" date="2022-12" db="EMBL/GenBank/DDBJ databases">
        <title>Whole genome sequence of Mycolicibacterium iranicum strain SBH312.</title>
        <authorList>
            <person name="Jani J."/>
            <person name="Arifin Mustapha Z."/>
            <person name="Ahmed K."/>
            <person name="Kai Ling C."/>
        </authorList>
    </citation>
    <scope>NUCLEOTIDE SEQUENCE</scope>
    <source>
        <strain evidence="3">SBH312</strain>
    </source>
</reference>
<dbReference type="Proteomes" id="UP001084650">
    <property type="component" value="Unassembled WGS sequence"/>
</dbReference>
<feature type="compositionally biased region" description="Pro residues" evidence="1">
    <location>
        <begin position="330"/>
        <end position="344"/>
    </location>
</feature>
<feature type="compositionally biased region" description="Pro residues" evidence="1">
    <location>
        <begin position="312"/>
        <end position="322"/>
    </location>
</feature>
<feature type="compositionally biased region" description="Low complexity" evidence="1">
    <location>
        <begin position="345"/>
        <end position="360"/>
    </location>
</feature>
<dbReference type="InterPro" id="IPR043796">
    <property type="entry name" value="ESX-1_EspA/EspE-like"/>
</dbReference>
<dbReference type="Pfam" id="PF18879">
    <property type="entry name" value="EspA_EspE"/>
    <property type="match status" value="1"/>
</dbReference>
<name>A0ABT4HGQ3_MYCIR</name>
<proteinExistence type="predicted"/>